<gene>
    <name evidence="2" type="ORF">J8C05_11665</name>
</gene>
<feature type="chain" id="PRO_5045187323" description="Outer membrane lipoprotein carrier protein LolA" evidence="1">
    <location>
        <begin position="29"/>
        <end position="207"/>
    </location>
</feature>
<dbReference type="RefSeq" id="WP_211423712.1">
    <property type="nucleotide sequence ID" value="NZ_CP072643.1"/>
</dbReference>
<organism evidence="2 3">
    <name type="scientific">Chloracidobacterium sp. N</name>
    <dbReference type="NCBI Taxonomy" id="2821540"/>
    <lineage>
        <taxon>Bacteria</taxon>
        <taxon>Pseudomonadati</taxon>
        <taxon>Acidobacteriota</taxon>
        <taxon>Terriglobia</taxon>
        <taxon>Terriglobales</taxon>
        <taxon>Acidobacteriaceae</taxon>
        <taxon>Chloracidobacterium</taxon>
        <taxon>Chloracidobacterium aggregatum</taxon>
    </lineage>
</organism>
<feature type="signal peptide" evidence="1">
    <location>
        <begin position="1"/>
        <end position="28"/>
    </location>
</feature>
<dbReference type="EMBL" id="CP072643">
    <property type="protein sequence ID" value="QUV95491.1"/>
    <property type="molecule type" value="Genomic_DNA"/>
</dbReference>
<sequence length="207" mass="23064">MSGPVFRRNLVAVVLGLLLIGLPGPAGADDLAPSELVERMRAAFERVQDYTCRLIERNFRRPDEFSESDYAFKKPHLIKLVGRVGRSKGSVVVLGRDGKTSLRKNGFPIPTFLVRDELRDFARSDFGSLIEEIAQTLQAGAEAAVTLRGDAYLLRLARGNRVRLYVVDAQVNLPIELLETVDGQRVSLTEWRDLRLDVGLTEAAFQP</sequence>
<proteinExistence type="predicted"/>
<protein>
    <recommendedName>
        <fullName evidence="4">Outer membrane lipoprotein carrier protein LolA</fullName>
    </recommendedName>
</protein>
<evidence type="ECO:0000313" key="2">
    <source>
        <dbReference type="EMBL" id="QUV95491.1"/>
    </source>
</evidence>
<keyword evidence="1" id="KW-0732">Signal</keyword>
<evidence type="ECO:0000256" key="1">
    <source>
        <dbReference type="SAM" id="SignalP"/>
    </source>
</evidence>
<name>A0ABX8B8T1_9BACT</name>
<evidence type="ECO:0000313" key="3">
    <source>
        <dbReference type="Proteomes" id="UP000677668"/>
    </source>
</evidence>
<keyword evidence="3" id="KW-1185">Reference proteome</keyword>
<reference evidence="2 3" key="1">
    <citation type="submission" date="2021-03" db="EMBL/GenBank/DDBJ databases">
        <title>Genomic and phenotypic characterization of Chloracidobacterium isolates provides evidence for multiple species.</title>
        <authorList>
            <person name="Saini M.K."/>
            <person name="Costas A.M.G."/>
            <person name="Tank M."/>
            <person name="Bryant D.A."/>
        </authorList>
    </citation>
    <scope>NUCLEOTIDE SEQUENCE [LARGE SCALE GENOMIC DNA]</scope>
    <source>
        <strain evidence="2 3">N</strain>
    </source>
</reference>
<dbReference type="Proteomes" id="UP000677668">
    <property type="component" value="Chromosome 2"/>
</dbReference>
<accession>A0ABX8B8T1</accession>
<evidence type="ECO:0008006" key="4">
    <source>
        <dbReference type="Google" id="ProtNLM"/>
    </source>
</evidence>